<protein>
    <recommendedName>
        <fullName evidence="3">DM14 domain-containing protein</fullName>
    </recommendedName>
</protein>
<dbReference type="SMART" id="SM00685">
    <property type="entry name" value="DM14"/>
    <property type="match status" value="1"/>
</dbReference>
<feature type="region of interest" description="Disordered" evidence="2">
    <location>
        <begin position="495"/>
        <end position="516"/>
    </location>
</feature>
<feature type="compositionally biased region" description="Polar residues" evidence="2">
    <location>
        <begin position="588"/>
        <end position="601"/>
    </location>
</feature>
<keyword evidence="1" id="KW-0175">Coiled coil</keyword>
<proteinExistence type="predicted"/>
<evidence type="ECO:0000256" key="2">
    <source>
        <dbReference type="SAM" id="MobiDB-lite"/>
    </source>
</evidence>
<gene>
    <name evidence="4" type="ORF">D915_001844</name>
</gene>
<dbReference type="PANTHER" id="PTHR13076:SF9">
    <property type="entry name" value="COILED-COIL AND C2 DOMAIN-CONTAINING PROTEIN 1-LIKE"/>
    <property type="match status" value="1"/>
</dbReference>
<dbReference type="InterPro" id="IPR039725">
    <property type="entry name" value="CC2D1A/B"/>
</dbReference>
<accession>A0A4E0RHW5</accession>
<keyword evidence="5" id="KW-1185">Reference proteome</keyword>
<evidence type="ECO:0000259" key="3">
    <source>
        <dbReference type="SMART" id="SM00685"/>
    </source>
</evidence>
<feature type="coiled-coil region" evidence="1">
    <location>
        <begin position="689"/>
        <end position="716"/>
    </location>
</feature>
<evidence type="ECO:0000313" key="4">
    <source>
        <dbReference type="EMBL" id="THD27416.1"/>
    </source>
</evidence>
<feature type="compositionally biased region" description="Polar residues" evidence="2">
    <location>
        <begin position="495"/>
        <end position="505"/>
    </location>
</feature>
<organism evidence="4 5">
    <name type="scientific">Fasciola hepatica</name>
    <name type="common">Liver fluke</name>
    <dbReference type="NCBI Taxonomy" id="6192"/>
    <lineage>
        <taxon>Eukaryota</taxon>
        <taxon>Metazoa</taxon>
        <taxon>Spiralia</taxon>
        <taxon>Lophotrochozoa</taxon>
        <taxon>Platyhelminthes</taxon>
        <taxon>Trematoda</taxon>
        <taxon>Digenea</taxon>
        <taxon>Plagiorchiida</taxon>
        <taxon>Echinostomata</taxon>
        <taxon>Echinostomatoidea</taxon>
        <taxon>Fasciolidae</taxon>
        <taxon>Fasciola</taxon>
    </lineage>
</organism>
<name>A0A4E0RHW5_FASHE</name>
<dbReference type="InterPro" id="IPR006608">
    <property type="entry name" value="CC2D1A/B_DM14"/>
</dbReference>
<dbReference type="Proteomes" id="UP000230066">
    <property type="component" value="Unassembled WGS sequence"/>
</dbReference>
<feature type="region of interest" description="Disordered" evidence="2">
    <location>
        <begin position="575"/>
        <end position="601"/>
    </location>
</feature>
<evidence type="ECO:0000313" key="5">
    <source>
        <dbReference type="Proteomes" id="UP000230066"/>
    </source>
</evidence>
<sequence length="737" mass="82297">MLRRSRSARWTESAHRQVLFAERVDEIIYANRSDDEDKDELEEELAELIGEPLTKQPSVQISREEELAEELEAILHDCSIDSTEDEIDQTGPFRSLVRTPLLVESATSGSSVEVEPEKHCVSDAVQVDFTSIPAEPCLKISVTDQRRPFRNARVKRVLGLLNQRRRDLCLAAYQAQQVGEMELAKQHACGVKNVTAIMRAVDNGKPINLAQLPSKPCLNTVFNGPVLSGVVCDAPALVRLDLEQASDTLEQEKILTSLLKAQIIEATQLAKQQRFIKCPRTAEELTEIANGSQSTITMLSAQHRHPISLIPQFRTATLPVVNKNGDIADGVVEITVAWGVKVTSLNTSDAFQIPASYVHILFPYPSESDGQSHLSTKVPFSNRYSRGRSVKEIRVNPKSWFVRRWGSIRLNLFLCDITDQKNNGRLLETLIVPLRKLEQLATVTSAHILPNQFGVVEVKLCQRIPTRGSHLTTRVKPWLCVTAVPVVPIQPVSTTRSLDQSTPNLGSRVPTNPLGASFSENVSTTSLSTGSTTGSTALTEGTTVQNRGNKLHKILKSEKDRELNIRNNNSISVRKTSVEPTRLHSKPSVVSSVSNDTTQQRAKSTAFSNTIMPSNNNVLRRLETGSVRTVTPQSQALLRSQERLHHSRVMDPGITEEARQYHFAELRRTRALLKNLEQRLSGPNSVQERQNYLLDLEKLKAHLELLSQEAKKSKDMPSWTGYQYKLNVINEEIRSLK</sequence>
<reference evidence="4" key="1">
    <citation type="submission" date="2019-03" db="EMBL/GenBank/DDBJ databases">
        <title>Improved annotation for the trematode Fasciola hepatica.</title>
        <authorList>
            <person name="Choi Y.-J."/>
            <person name="Martin J."/>
            <person name="Mitreva M."/>
        </authorList>
    </citation>
    <scope>NUCLEOTIDE SEQUENCE [LARGE SCALE GENOMIC DNA]</scope>
</reference>
<feature type="domain" description="DM14" evidence="3">
    <location>
        <begin position="158"/>
        <end position="216"/>
    </location>
</feature>
<evidence type="ECO:0000256" key="1">
    <source>
        <dbReference type="SAM" id="Coils"/>
    </source>
</evidence>
<dbReference type="PANTHER" id="PTHR13076">
    <property type="entry name" value="COILED-COIL AND C2 DOMAIN-CONTAINING PROTEIN 1-LIKE"/>
    <property type="match status" value="1"/>
</dbReference>
<dbReference type="EMBL" id="JXXN02000431">
    <property type="protein sequence ID" value="THD27416.1"/>
    <property type="molecule type" value="Genomic_DNA"/>
</dbReference>
<dbReference type="GO" id="GO:0001227">
    <property type="term" value="F:DNA-binding transcription repressor activity, RNA polymerase II-specific"/>
    <property type="evidence" value="ECO:0007669"/>
    <property type="project" value="InterPro"/>
</dbReference>
<dbReference type="AlphaFoldDB" id="A0A4E0RHW5"/>
<comment type="caution">
    <text evidence="4">The sequence shown here is derived from an EMBL/GenBank/DDBJ whole genome shotgun (WGS) entry which is preliminary data.</text>
</comment>